<dbReference type="PANTHER" id="PTHR13794:SF58">
    <property type="entry name" value="MITOCHONDRIAL ENOLASE SUPERFAMILY MEMBER 1"/>
    <property type="match status" value="1"/>
</dbReference>
<dbReference type="GO" id="GO:0016836">
    <property type="term" value="F:hydro-lyase activity"/>
    <property type="evidence" value="ECO:0007669"/>
    <property type="project" value="TreeGrafter"/>
</dbReference>
<dbReference type="Pfam" id="PF02746">
    <property type="entry name" value="MR_MLE_N"/>
    <property type="match status" value="1"/>
</dbReference>
<dbReference type="STRING" id="1777140.AWB79_02254"/>
<keyword evidence="6" id="KW-1185">Reference proteome</keyword>
<sequence>MPNPAMRITDIDLAVVKLPLERPQATAIHRFDHVAALLVTVHTDAGVSGEGYAFCFDIERMQSIAALARSLKSHYVGRDPHDVEALWAEAFRSLNFYGQAGIAVISLTPFDVACWDVIGKAANRPLYQLFGACRSSVPIYASGGLWLSHTQAELEAEARAFLEQGFKAMKLRLGSARWQDDVKRVECVRAAIGDDIALMVDANQGLTPDKAIRLGRELERFNLVWFEEPLPTWDDAGNAALAAALDTAIASGETEYTRYGVRRMVEARAADIMMPDLQRMGGYTEMRKATDYLAARDVPVSPHIFTEHSMHIVASSRHGMYCESFPWFEPLFRQKVTLDEKGHAPMPTGPGVGFEFDWDRLESMRVGSPVLDERN</sequence>
<dbReference type="PANTHER" id="PTHR13794">
    <property type="entry name" value="ENOLASE SUPERFAMILY, MANDELATE RACEMASE"/>
    <property type="match status" value="1"/>
</dbReference>
<name>A0A158AG92_9BURK</name>
<keyword evidence="3" id="KW-0460">Magnesium</keyword>
<evidence type="ECO:0000313" key="5">
    <source>
        <dbReference type="EMBL" id="SAK56067.1"/>
    </source>
</evidence>
<dbReference type="SUPFAM" id="SSF51604">
    <property type="entry name" value="Enolase C-terminal domain-like"/>
    <property type="match status" value="1"/>
</dbReference>
<dbReference type="Gene3D" id="3.20.20.120">
    <property type="entry name" value="Enolase-like C-terminal domain"/>
    <property type="match status" value="1"/>
</dbReference>
<dbReference type="Pfam" id="PF13378">
    <property type="entry name" value="MR_MLE_C"/>
    <property type="match status" value="1"/>
</dbReference>
<dbReference type="EMBL" id="FCOA02000005">
    <property type="protein sequence ID" value="SAK56067.1"/>
    <property type="molecule type" value="Genomic_DNA"/>
</dbReference>
<dbReference type="CDD" id="cd03316">
    <property type="entry name" value="MR_like"/>
    <property type="match status" value="1"/>
</dbReference>
<evidence type="ECO:0000256" key="3">
    <source>
        <dbReference type="ARBA" id="ARBA00022842"/>
    </source>
</evidence>
<dbReference type="InterPro" id="IPR029017">
    <property type="entry name" value="Enolase-like_N"/>
</dbReference>
<feature type="domain" description="Mandelate racemase/muconate lactonizing enzyme C-terminal" evidence="4">
    <location>
        <begin position="151"/>
        <end position="248"/>
    </location>
</feature>
<protein>
    <submittedName>
        <fullName evidence="5">Mandelate racemase/muconate lactonizing protein</fullName>
    </submittedName>
</protein>
<keyword evidence="2" id="KW-0479">Metal-binding</keyword>
<evidence type="ECO:0000259" key="4">
    <source>
        <dbReference type="SMART" id="SM00922"/>
    </source>
</evidence>
<proteinExistence type="predicted"/>
<dbReference type="InterPro" id="IPR029065">
    <property type="entry name" value="Enolase_C-like"/>
</dbReference>
<gene>
    <name evidence="5" type="ORF">AWB79_02254</name>
</gene>
<reference evidence="5" key="1">
    <citation type="submission" date="2016-01" db="EMBL/GenBank/DDBJ databases">
        <authorList>
            <person name="Peeters C."/>
        </authorList>
    </citation>
    <scope>NUCLEOTIDE SEQUENCE</scope>
    <source>
        <strain evidence="5">LMG 29322</strain>
    </source>
</reference>
<comment type="cofactor">
    <cofactor evidence="1">
        <name>Mg(2+)</name>
        <dbReference type="ChEBI" id="CHEBI:18420"/>
    </cofactor>
</comment>
<dbReference type="InterPro" id="IPR013342">
    <property type="entry name" value="Mandelate_racemase_C"/>
</dbReference>
<comment type="caution">
    <text evidence="5">The sequence shown here is derived from an EMBL/GenBank/DDBJ whole genome shotgun (WGS) entry which is preliminary data.</text>
</comment>
<dbReference type="SFLD" id="SFLDS00001">
    <property type="entry name" value="Enolase"/>
    <property type="match status" value="1"/>
</dbReference>
<evidence type="ECO:0000256" key="2">
    <source>
        <dbReference type="ARBA" id="ARBA00022723"/>
    </source>
</evidence>
<dbReference type="OrthoDB" id="8609034at2"/>
<evidence type="ECO:0000256" key="1">
    <source>
        <dbReference type="ARBA" id="ARBA00001946"/>
    </source>
</evidence>
<dbReference type="SFLD" id="SFLDG00179">
    <property type="entry name" value="mandelate_racemase"/>
    <property type="match status" value="1"/>
</dbReference>
<dbReference type="Proteomes" id="UP000054851">
    <property type="component" value="Unassembled WGS sequence"/>
</dbReference>
<evidence type="ECO:0000313" key="6">
    <source>
        <dbReference type="Proteomes" id="UP000054851"/>
    </source>
</evidence>
<dbReference type="SUPFAM" id="SSF54826">
    <property type="entry name" value="Enolase N-terminal domain-like"/>
    <property type="match status" value="1"/>
</dbReference>
<dbReference type="AlphaFoldDB" id="A0A158AG92"/>
<dbReference type="SMART" id="SM00922">
    <property type="entry name" value="MR_MLE"/>
    <property type="match status" value="1"/>
</dbReference>
<dbReference type="GO" id="GO:0016052">
    <property type="term" value="P:carbohydrate catabolic process"/>
    <property type="evidence" value="ECO:0007669"/>
    <property type="project" value="TreeGrafter"/>
</dbReference>
<dbReference type="InterPro" id="IPR046945">
    <property type="entry name" value="RHMD-like"/>
</dbReference>
<dbReference type="InterPro" id="IPR036849">
    <property type="entry name" value="Enolase-like_C_sf"/>
</dbReference>
<accession>A0A158AG92</accession>
<dbReference type="GO" id="GO:0000287">
    <property type="term" value="F:magnesium ion binding"/>
    <property type="evidence" value="ECO:0007669"/>
    <property type="project" value="TreeGrafter"/>
</dbReference>
<organism evidence="5 6">
    <name type="scientific">Caballeronia hypogeia</name>
    <dbReference type="NCBI Taxonomy" id="1777140"/>
    <lineage>
        <taxon>Bacteria</taxon>
        <taxon>Pseudomonadati</taxon>
        <taxon>Pseudomonadota</taxon>
        <taxon>Betaproteobacteria</taxon>
        <taxon>Burkholderiales</taxon>
        <taxon>Burkholderiaceae</taxon>
        <taxon>Caballeronia</taxon>
    </lineage>
</organism>
<dbReference type="InterPro" id="IPR013341">
    <property type="entry name" value="Mandelate_racemase_N_dom"/>
</dbReference>
<dbReference type="Gene3D" id="3.30.390.10">
    <property type="entry name" value="Enolase-like, N-terminal domain"/>
    <property type="match status" value="1"/>
</dbReference>